<dbReference type="AlphaFoldDB" id="A0A921HJM0"/>
<organism evidence="1 2">
    <name type="scientific">Phocaeicola plebeius</name>
    <dbReference type="NCBI Taxonomy" id="310297"/>
    <lineage>
        <taxon>Bacteria</taxon>
        <taxon>Pseudomonadati</taxon>
        <taxon>Bacteroidota</taxon>
        <taxon>Bacteroidia</taxon>
        <taxon>Bacteroidales</taxon>
        <taxon>Bacteroidaceae</taxon>
        <taxon>Phocaeicola</taxon>
    </lineage>
</organism>
<dbReference type="Proteomes" id="UP000722357">
    <property type="component" value="Unassembled WGS sequence"/>
</dbReference>
<accession>A0A921HJM0</accession>
<gene>
    <name evidence="1" type="ORF">K8V40_03625</name>
</gene>
<proteinExistence type="predicted"/>
<evidence type="ECO:0000313" key="2">
    <source>
        <dbReference type="Proteomes" id="UP000722357"/>
    </source>
</evidence>
<comment type="caution">
    <text evidence="1">The sequence shown here is derived from an EMBL/GenBank/DDBJ whole genome shotgun (WGS) entry which is preliminary data.</text>
</comment>
<name>A0A921HJM0_9BACT</name>
<dbReference type="EMBL" id="DYWE01000041">
    <property type="protein sequence ID" value="HJF80728.1"/>
    <property type="molecule type" value="Genomic_DNA"/>
</dbReference>
<reference evidence="1" key="2">
    <citation type="submission" date="2021-09" db="EMBL/GenBank/DDBJ databases">
        <authorList>
            <person name="Gilroy R."/>
        </authorList>
    </citation>
    <scope>NUCLEOTIDE SEQUENCE</scope>
    <source>
        <strain evidence="1">9794</strain>
    </source>
</reference>
<reference evidence="1" key="1">
    <citation type="journal article" date="2021" name="PeerJ">
        <title>Extensive microbial diversity within the chicken gut microbiome revealed by metagenomics and culture.</title>
        <authorList>
            <person name="Gilroy R."/>
            <person name="Ravi A."/>
            <person name="Getino M."/>
            <person name="Pursley I."/>
            <person name="Horton D.L."/>
            <person name="Alikhan N.F."/>
            <person name="Baker D."/>
            <person name="Gharbi K."/>
            <person name="Hall N."/>
            <person name="Watson M."/>
            <person name="Adriaenssens E.M."/>
            <person name="Foster-Nyarko E."/>
            <person name="Jarju S."/>
            <person name="Secka A."/>
            <person name="Antonio M."/>
            <person name="Oren A."/>
            <person name="Chaudhuri R.R."/>
            <person name="La Ragione R."/>
            <person name="Hildebrand F."/>
            <person name="Pallen M.J."/>
        </authorList>
    </citation>
    <scope>NUCLEOTIDE SEQUENCE</scope>
    <source>
        <strain evidence="1">9794</strain>
    </source>
</reference>
<evidence type="ECO:0000313" key="1">
    <source>
        <dbReference type="EMBL" id="HJF80728.1"/>
    </source>
</evidence>
<sequence length="340" mass="38939">MLFSFVEAQVVQRGVVLEMNSGNRPLAGVEIRATGAAPSDSDQEGQFVLSFVSSFPGDPLLLDGIYKKGFEMVNREKVDNWNLSSDAVLKIVLGRTEMIDALRKKYYQIGVSASEREYHAALVELETRRKLQRLTDEEYVRRVDSLSQVQVALKRRLEVYAMRFARLNRDELEQTEQQALDLLDKGDMEGAIRLYESMHTDSVLAQRVAGRQAADADVQLLLPSLVHSFELMRQMGDVAGCDSVGHLILEATREMAPRLTVTEWMWNSGKKEAAIDRYGLLVREAQTVAEVEQIEVSLQRCRQDLKWPKKIKEKLKLLEERILARRNWARIKENSWKNEK</sequence>
<protein>
    <submittedName>
        <fullName evidence="1">Uncharacterized protein</fullName>
    </submittedName>
</protein>